<gene>
    <name evidence="1" type="ORF">EV196_101604</name>
</gene>
<keyword evidence="2" id="KW-1185">Reference proteome</keyword>
<evidence type="ECO:0008006" key="3">
    <source>
        <dbReference type="Google" id="ProtNLM"/>
    </source>
</evidence>
<reference evidence="1 2" key="1">
    <citation type="submission" date="2019-03" db="EMBL/GenBank/DDBJ databases">
        <title>Genomic Encyclopedia of Type Strains, Phase IV (KMG-IV): sequencing the most valuable type-strain genomes for metagenomic binning, comparative biology and taxonomic classification.</title>
        <authorList>
            <person name="Goeker M."/>
        </authorList>
    </citation>
    <scope>NUCLEOTIDE SEQUENCE [LARGE SCALE GENOMIC DNA]</scope>
    <source>
        <strain evidence="1 2">DSM 18792</strain>
    </source>
</reference>
<dbReference type="RefSeq" id="WP_132214706.1">
    <property type="nucleotide sequence ID" value="NZ_OX156936.1"/>
</dbReference>
<dbReference type="Gene3D" id="2.60.40.1930">
    <property type="match status" value="1"/>
</dbReference>
<evidence type="ECO:0000313" key="2">
    <source>
        <dbReference type="Proteomes" id="UP000295455"/>
    </source>
</evidence>
<accession>A0A4R1RT02</accession>
<name>A0A4R1RT02_9FLAO</name>
<sequence>MINHFRFILFSFHFLLICHQVQSQEKALVIDSKNAYAEKIYLQLSSTIFTTDDTVWFKAIVTDFVHFPTMVSSVLHVELIDFDKRIIDKKLLKLENGIADSFFDLNEDLPPGRYMVRAYTQWNKNFGSEFISQTYIDIYAAKKVTENEEAIRNITLTETAPNQFELSAKAFPNLLNPKYRGRLKMYIHTDTKTDSVEIKKDTDDGYTFKYELPKDVIKARIELKLDSIKLKNNNLGFINSYSKTVAVNKDYLDLQFFPEGGKLVDGLTSTLGFKALDYNNKGKEVTGYIIDQDNNIIIPFQTNTLGMGTTYLTPDFQKTYYASVKGKDDIEYKYELPKPNQTGVVLKIKELQDYIIMSLNSKNPNQEELHVKAQVRGVEYDNFNISFKKGVANMGIEKSMFPEGIIKFTIINKANQIVAERLFFNYKEEEERINITATPHLKHYSQRDKTVFNITTEDIDSNAIKTNLSVLVINKEQLGSVNNARNNILSYFLLNSELRGSIETPSYYFNPKNKSRKNDMDALLLTQGWSNYKYENSAFSTDFKFLPEKGLSISGKVKDIWFSKKELKKPVELTAVYGPLNVATQQVDSTGYFNINLEDYYKDEFRVTLQTKNEKGKKQDFTIELEEHKSPIINYKNEEKVYLADSVHVYVEQSIARKQAEDLKVAKGTIVLDEVKLDGYNLTPQRQKMMDLHGPPDLVIENKELISEAPKWNSGLFSALQASFPDDVEISDAGGFLQAKLFGSNFTFIVIDGVPVTLLDYPYIQSLPIEEIKSFELIKHPKNANYYISEVFREPFHEEEIGLIGKIDTPVSNLNGGLDGIGLFEERLIRDPKTSIISIYTYAGKGLNYVSNNKGIDKFSVQGFTPKREFYAPKYGTDDPNDWNLPDLRSVVHWVPSIDTDAEGNAQVEFYNADTIGDMLFIVEGITNNGKIGYFETIFTVDKKIER</sequence>
<comment type="caution">
    <text evidence="1">The sequence shown here is derived from an EMBL/GenBank/DDBJ whole genome shotgun (WGS) entry which is preliminary data.</text>
</comment>
<evidence type="ECO:0000313" key="1">
    <source>
        <dbReference type="EMBL" id="TCL69170.1"/>
    </source>
</evidence>
<protein>
    <recommendedName>
        <fullName evidence="3">TonB-dependent receptor-like protein</fullName>
    </recommendedName>
</protein>
<proteinExistence type="predicted"/>
<organism evidence="1 2">
    <name type="scientific">Mariniflexile fucanivorans</name>
    <dbReference type="NCBI Taxonomy" id="264023"/>
    <lineage>
        <taxon>Bacteria</taxon>
        <taxon>Pseudomonadati</taxon>
        <taxon>Bacteroidota</taxon>
        <taxon>Flavobacteriia</taxon>
        <taxon>Flavobacteriales</taxon>
        <taxon>Flavobacteriaceae</taxon>
        <taxon>Mariniflexile</taxon>
    </lineage>
</organism>
<dbReference type="AlphaFoldDB" id="A0A4R1RT02"/>
<dbReference type="Proteomes" id="UP000295455">
    <property type="component" value="Unassembled WGS sequence"/>
</dbReference>
<dbReference type="EMBL" id="SLUP01000001">
    <property type="protein sequence ID" value="TCL69170.1"/>
    <property type="molecule type" value="Genomic_DNA"/>
</dbReference>
<dbReference type="OrthoDB" id="679547at2"/>